<dbReference type="InterPro" id="IPR050833">
    <property type="entry name" value="Poly_Biosynth_Transport"/>
</dbReference>
<evidence type="ECO:0000256" key="6">
    <source>
        <dbReference type="ARBA" id="ARBA00023136"/>
    </source>
</evidence>
<dbReference type="STRING" id="1856405.BFC17_21165"/>
<keyword evidence="9" id="KW-1185">Reference proteome</keyword>
<proteinExistence type="inferred from homology"/>
<feature type="transmembrane region" description="Helical" evidence="7">
    <location>
        <begin position="12"/>
        <end position="35"/>
    </location>
</feature>
<name>A0A1E8FDQ2_9ALTE</name>
<feature type="transmembrane region" description="Helical" evidence="7">
    <location>
        <begin position="282"/>
        <end position="304"/>
    </location>
</feature>
<evidence type="ECO:0000256" key="2">
    <source>
        <dbReference type="ARBA" id="ARBA00007430"/>
    </source>
</evidence>
<feature type="transmembrane region" description="Helical" evidence="7">
    <location>
        <begin position="351"/>
        <end position="371"/>
    </location>
</feature>
<feature type="transmembrane region" description="Helical" evidence="7">
    <location>
        <begin position="80"/>
        <end position="102"/>
    </location>
</feature>
<feature type="transmembrane region" description="Helical" evidence="7">
    <location>
        <begin position="114"/>
        <end position="134"/>
    </location>
</feature>
<reference evidence="8 9" key="1">
    <citation type="submission" date="2016-09" db="EMBL/GenBank/DDBJ databases">
        <title>Alteromonas lipolytica, a new species isolated from sea water.</title>
        <authorList>
            <person name="Wu Y.-H."/>
            <person name="Cheng H."/>
            <person name="Xu X.-W."/>
        </authorList>
    </citation>
    <scope>NUCLEOTIDE SEQUENCE [LARGE SCALE GENOMIC DNA]</scope>
    <source>
        <strain evidence="8 9">JW12</strain>
    </source>
</reference>
<feature type="transmembrane region" description="Helical" evidence="7">
    <location>
        <begin position="439"/>
        <end position="464"/>
    </location>
</feature>
<keyword evidence="3" id="KW-1003">Cell membrane</keyword>
<comment type="caution">
    <text evidence="8">The sequence shown here is derived from an EMBL/GenBank/DDBJ whole genome shotgun (WGS) entry which is preliminary data.</text>
</comment>
<dbReference type="AlphaFoldDB" id="A0A1E8FDQ2"/>
<dbReference type="Pfam" id="PF13440">
    <property type="entry name" value="Polysacc_synt_3"/>
    <property type="match status" value="1"/>
</dbReference>
<dbReference type="EMBL" id="MJIC01000014">
    <property type="protein sequence ID" value="OFI34062.1"/>
    <property type="molecule type" value="Genomic_DNA"/>
</dbReference>
<comment type="subcellular location">
    <subcellularLocation>
        <location evidence="1">Cell membrane</location>
        <topology evidence="1">Multi-pass membrane protein</topology>
    </subcellularLocation>
</comment>
<dbReference type="PANTHER" id="PTHR30250">
    <property type="entry name" value="PST FAMILY PREDICTED COLANIC ACID TRANSPORTER"/>
    <property type="match status" value="1"/>
</dbReference>
<evidence type="ECO:0000256" key="4">
    <source>
        <dbReference type="ARBA" id="ARBA00022692"/>
    </source>
</evidence>
<accession>A0A1E8FDQ2</accession>
<evidence type="ECO:0000256" key="1">
    <source>
        <dbReference type="ARBA" id="ARBA00004651"/>
    </source>
</evidence>
<feature type="transmembrane region" description="Helical" evidence="7">
    <location>
        <begin position="408"/>
        <end position="433"/>
    </location>
</feature>
<dbReference type="RefSeq" id="WP_070176990.1">
    <property type="nucleotide sequence ID" value="NZ_BMJR01000003.1"/>
</dbReference>
<evidence type="ECO:0000256" key="7">
    <source>
        <dbReference type="SAM" id="Phobius"/>
    </source>
</evidence>
<keyword evidence="6 7" id="KW-0472">Membrane</keyword>
<feature type="transmembrane region" description="Helical" evidence="7">
    <location>
        <begin position="383"/>
        <end position="401"/>
    </location>
</feature>
<keyword evidence="4 7" id="KW-0812">Transmembrane</keyword>
<dbReference type="PANTHER" id="PTHR30250:SF10">
    <property type="entry name" value="LIPOPOLYSACCHARIDE BIOSYNTHESIS PROTEIN WZXC"/>
    <property type="match status" value="1"/>
</dbReference>
<evidence type="ECO:0000313" key="9">
    <source>
        <dbReference type="Proteomes" id="UP000176037"/>
    </source>
</evidence>
<comment type="similarity">
    <text evidence="2">Belongs to the polysaccharide synthase family.</text>
</comment>
<evidence type="ECO:0000256" key="5">
    <source>
        <dbReference type="ARBA" id="ARBA00022989"/>
    </source>
</evidence>
<feature type="transmembrane region" description="Helical" evidence="7">
    <location>
        <begin position="316"/>
        <end position="339"/>
    </location>
</feature>
<evidence type="ECO:0008006" key="10">
    <source>
        <dbReference type="Google" id="ProtNLM"/>
    </source>
</evidence>
<keyword evidence="5 7" id="KW-1133">Transmembrane helix</keyword>
<gene>
    <name evidence="8" type="ORF">BFC17_21165</name>
</gene>
<sequence>MSVTNKIYIAYFWNMLAKFFIRGMGIFSTLILVRLLSPDDYGLVAIAGVVAGLFEVLTNFGVFRYLVIKENITDDDLHRAWSVNFIFKGGAMLLVFLMSPYIAGFLNEPEAVQAIRLTAVVYSVGLFYSIRTVAFHKALDFKKLNAIKIFAKITSTVATIICAFIFKNYYALIIGLFIHALADVVISHIVAPYLPKFMLKGSHEMFSFSKFIMVRNILGYSRSQADILLVGRFFGTDALGNYKVAQQFAIMPQTEILSPVMGPLIAGLAQVKSQMRLVYTKFYQLIFFFWSFVLASAIGLYFIADDFAAVVLGSKWLTAAPLLANLGFLMLPFITQPLLYNLYDLENKTKLSVFNDLVALTLLLTCFYYFQPVNEIEFSHLRIEIGFIVLASIIAIARINLNISCRIILLITLWIFPPILALLTTLIFVGPLFEVLSPIARMVGMIISGGGAYLVIAALQFILIDKLAKHSFIYNLYPDFIVKKWEKFC</sequence>
<feature type="transmembrane region" description="Helical" evidence="7">
    <location>
        <begin position="172"/>
        <end position="194"/>
    </location>
</feature>
<feature type="transmembrane region" description="Helical" evidence="7">
    <location>
        <begin position="41"/>
        <end position="68"/>
    </location>
</feature>
<evidence type="ECO:0000313" key="8">
    <source>
        <dbReference type="EMBL" id="OFI34062.1"/>
    </source>
</evidence>
<organism evidence="8 9">
    <name type="scientific">Alteromonas lipolytica</name>
    <dbReference type="NCBI Taxonomy" id="1856405"/>
    <lineage>
        <taxon>Bacteria</taxon>
        <taxon>Pseudomonadati</taxon>
        <taxon>Pseudomonadota</taxon>
        <taxon>Gammaproteobacteria</taxon>
        <taxon>Alteromonadales</taxon>
        <taxon>Alteromonadaceae</taxon>
        <taxon>Alteromonas/Salinimonas group</taxon>
        <taxon>Alteromonas</taxon>
    </lineage>
</organism>
<protein>
    <recommendedName>
        <fullName evidence="10">Polysaccharide biosynthesis protein C-terminal domain-containing protein</fullName>
    </recommendedName>
</protein>
<dbReference type="Proteomes" id="UP000176037">
    <property type="component" value="Unassembled WGS sequence"/>
</dbReference>
<feature type="transmembrane region" description="Helical" evidence="7">
    <location>
        <begin position="146"/>
        <end position="166"/>
    </location>
</feature>
<dbReference type="OrthoDB" id="8538786at2"/>
<dbReference type="GO" id="GO:0005886">
    <property type="term" value="C:plasma membrane"/>
    <property type="evidence" value="ECO:0007669"/>
    <property type="project" value="UniProtKB-SubCell"/>
</dbReference>
<evidence type="ECO:0000256" key="3">
    <source>
        <dbReference type="ARBA" id="ARBA00022475"/>
    </source>
</evidence>